<organism evidence="1 2">
    <name type="scientific">Peronosclerospora sorghi</name>
    <dbReference type="NCBI Taxonomy" id="230839"/>
    <lineage>
        <taxon>Eukaryota</taxon>
        <taxon>Sar</taxon>
        <taxon>Stramenopiles</taxon>
        <taxon>Oomycota</taxon>
        <taxon>Peronosporomycetes</taxon>
        <taxon>Peronosporales</taxon>
        <taxon>Peronosporaceae</taxon>
        <taxon>Peronosclerospora</taxon>
    </lineage>
</organism>
<keyword evidence="2" id="KW-1185">Reference proteome</keyword>
<name>A0ACC0VS52_9STRA</name>
<accession>A0ACC0VS52</accession>
<evidence type="ECO:0000313" key="2">
    <source>
        <dbReference type="Proteomes" id="UP001163321"/>
    </source>
</evidence>
<dbReference type="Proteomes" id="UP001163321">
    <property type="component" value="Chromosome 7"/>
</dbReference>
<sequence length="239" mass="27009">MARWRSATVDPVSGLRRPPKTLCPTGFVGRIRSSSYLLPLEIRIAIKVIGLGVELSVIGHVTLRRYGTSPSKESTDTRERVKWRLETGPLCISIPFSAWDRLRMTQRRSQQLVAQKNINAGATYNENQVRIRYQTRKGNATKAPSISERLRDFQDDRGKARTNRHTFNRQEPVHDAATASCAHVPLEATRCDVDPSMLARVSESHHKLPLSLEAYVVPSRTSKVPRVVKPVHHARMECL</sequence>
<reference evidence="1 2" key="1">
    <citation type="journal article" date="2022" name="bioRxiv">
        <title>The genome of the oomycete Peronosclerospora sorghi, a cosmopolitan pathogen of maize and sorghum, is inflated with dispersed pseudogenes.</title>
        <authorList>
            <person name="Fletcher K."/>
            <person name="Martin F."/>
            <person name="Isakeit T."/>
            <person name="Cavanaugh K."/>
            <person name="Magill C."/>
            <person name="Michelmore R."/>
        </authorList>
    </citation>
    <scope>NUCLEOTIDE SEQUENCE [LARGE SCALE GENOMIC DNA]</scope>
    <source>
        <strain evidence="1">P6</strain>
    </source>
</reference>
<dbReference type="EMBL" id="CM047586">
    <property type="protein sequence ID" value="KAI9909307.1"/>
    <property type="molecule type" value="Genomic_DNA"/>
</dbReference>
<proteinExistence type="predicted"/>
<comment type="caution">
    <text evidence="1">The sequence shown here is derived from an EMBL/GenBank/DDBJ whole genome shotgun (WGS) entry which is preliminary data.</text>
</comment>
<gene>
    <name evidence="1" type="ORF">PsorP6_014755</name>
</gene>
<protein>
    <submittedName>
        <fullName evidence="1">Uncharacterized protein</fullName>
    </submittedName>
</protein>
<evidence type="ECO:0000313" key="1">
    <source>
        <dbReference type="EMBL" id="KAI9909307.1"/>
    </source>
</evidence>